<protein>
    <recommendedName>
        <fullName evidence="4">RNA polymerase II-associated protein 3</fullName>
    </recommendedName>
</protein>
<comment type="caution">
    <text evidence="6">The sequence shown here is derived from an EMBL/GenBank/DDBJ whole genome shotgun (WGS) entry which is preliminary data.</text>
</comment>
<organism evidence="6 7">
    <name type="scientific">Caenorhabditis nigoni</name>
    <dbReference type="NCBI Taxonomy" id="1611254"/>
    <lineage>
        <taxon>Eukaryota</taxon>
        <taxon>Metazoa</taxon>
        <taxon>Ecdysozoa</taxon>
        <taxon>Nematoda</taxon>
        <taxon>Chromadorea</taxon>
        <taxon>Rhabditida</taxon>
        <taxon>Rhabditina</taxon>
        <taxon>Rhabditomorpha</taxon>
        <taxon>Rhabditoidea</taxon>
        <taxon>Rhabditidae</taxon>
        <taxon>Peloderinae</taxon>
        <taxon>Caenorhabditis</taxon>
    </lineage>
</organism>
<dbReference type="STRING" id="1611254.A0A2G5U7T2"/>
<dbReference type="SMART" id="SM00028">
    <property type="entry name" value="TPR"/>
    <property type="match status" value="2"/>
</dbReference>
<keyword evidence="7" id="KW-1185">Reference proteome</keyword>
<dbReference type="InterPro" id="IPR011990">
    <property type="entry name" value="TPR-like_helical_dom_sf"/>
</dbReference>
<dbReference type="Gene3D" id="1.25.40.10">
    <property type="entry name" value="Tetratricopeptide repeat domain"/>
    <property type="match status" value="1"/>
</dbReference>
<feature type="domain" description="RNA-polymerase II-associated protein 3-like C-terminal" evidence="5">
    <location>
        <begin position="180"/>
        <end position="273"/>
    </location>
</feature>
<dbReference type="InterPro" id="IPR025986">
    <property type="entry name" value="RPAP3-like_C"/>
</dbReference>
<evidence type="ECO:0000313" key="7">
    <source>
        <dbReference type="Proteomes" id="UP000230233"/>
    </source>
</evidence>
<reference evidence="7" key="1">
    <citation type="submission" date="2017-10" db="EMBL/GenBank/DDBJ databases">
        <title>Rapid genome shrinkage in a self-fertile nematode reveals novel sperm competition proteins.</title>
        <authorList>
            <person name="Yin D."/>
            <person name="Schwarz E.M."/>
            <person name="Thomas C.G."/>
            <person name="Felde R.L."/>
            <person name="Korf I.F."/>
            <person name="Cutter A.D."/>
            <person name="Schartner C.M."/>
            <person name="Ralston E.J."/>
            <person name="Meyer B.J."/>
            <person name="Haag E.S."/>
        </authorList>
    </citation>
    <scope>NUCLEOTIDE SEQUENCE [LARGE SCALE GENOMIC DNA]</scope>
    <source>
        <strain evidence="7">JU1422</strain>
    </source>
</reference>
<sequence>MSSENRDLAKRLKEEGNEAFKQKKYHKAITLYTKSLGYYADPVVFSNRAQAELNANLPVLAQIDCTAAIQKDPAAAKAYYRRAQAFKAMELYELARKDMESCCKYSDDQSMKKLADELKGKKNIPVIELSAIERDEFLQSADALKKVEIAFDKQKTEEVVVASQPEVRVKEEYLTKLPPPPKDYQDFVAAVSLLSRAQSLLPLAEYFLSIETSKYRDLFDVLLDDVYASHIFNALNFHLKTSGPITKLAERMLKLADLSRFDLILALMPASQKVSITEICNHLEPEEALQVMAKYHI</sequence>
<dbReference type="PANTHER" id="PTHR46423">
    <property type="entry name" value="RNA POLYMERASE II-ASSOCIATED PROTEIN 3"/>
    <property type="match status" value="1"/>
</dbReference>
<accession>A0A2G5U7T2</accession>
<gene>
    <name evidence="6" type="primary">Cni-C33H5.8</name>
    <name evidence="6" type="synonym">Cnig_chr_IV.g14893</name>
    <name evidence="6" type="ORF">B9Z55_014893</name>
</gene>
<evidence type="ECO:0000256" key="3">
    <source>
        <dbReference type="ARBA" id="ARBA00038275"/>
    </source>
</evidence>
<comment type="similarity">
    <text evidence="3">Belongs to the RPAP3 family.</text>
</comment>
<dbReference type="Pfam" id="PF13877">
    <property type="entry name" value="RPAP3_C"/>
    <property type="match status" value="1"/>
</dbReference>
<keyword evidence="1" id="KW-0677">Repeat</keyword>
<dbReference type="SUPFAM" id="SSF48452">
    <property type="entry name" value="TPR-like"/>
    <property type="match status" value="1"/>
</dbReference>
<dbReference type="GO" id="GO:0101031">
    <property type="term" value="C:protein folding chaperone complex"/>
    <property type="evidence" value="ECO:0007669"/>
    <property type="project" value="TreeGrafter"/>
</dbReference>
<dbReference type="EMBL" id="PDUG01000004">
    <property type="protein sequence ID" value="PIC35579.1"/>
    <property type="molecule type" value="Genomic_DNA"/>
</dbReference>
<evidence type="ECO:0000256" key="2">
    <source>
        <dbReference type="ARBA" id="ARBA00022803"/>
    </source>
</evidence>
<dbReference type="Proteomes" id="UP000230233">
    <property type="component" value="Chromosome IV"/>
</dbReference>
<evidence type="ECO:0000256" key="4">
    <source>
        <dbReference type="ARBA" id="ARBA00040133"/>
    </source>
</evidence>
<evidence type="ECO:0000256" key="1">
    <source>
        <dbReference type="ARBA" id="ARBA00022737"/>
    </source>
</evidence>
<dbReference type="PANTHER" id="PTHR46423:SF1">
    <property type="entry name" value="RNA POLYMERASE II-ASSOCIATED PROTEIN 3"/>
    <property type="match status" value="1"/>
</dbReference>
<evidence type="ECO:0000313" key="6">
    <source>
        <dbReference type="EMBL" id="PIC35579.1"/>
    </source>
</evidence>
<dbReference type="AlphaFoldDB" id="A0A2G5U7T2"/>
<evidence type="ECO:0000259" key="5">
    <source>
        <dbReference type="Pfam" id="PF13877"/>
    </source>
</evidence>
<dbReference type="InterPro" id="IPR019734">
    <property type="entry name" value="TPR_rpt"/>
</dbReference>
<dbReference type="InterPro" id="IPR051966">
    <property type="entry name" value="RPAP3"/>
</dbReference>
<dbReference type="OrthoDB" id="245563at2759"/>
<keyword evidence="2" id="KW-0802">TPR repeat</keyword>
<name>A0A2G5U7T2_9PELO</name>
<proteinExistence type="inferred from homology"/>